<reference evidence="9" key="1">
    <citation type="submission" date="2017-02" db="UniProtKB">
        <authorList>
            <consortium name="WormBaseParasite"/>
        </authorList>
    </citation>
    <scope>IDENTIFICATION</scope>
</reference>
<dbReference type="GO" id="GO:0055064">
    <property type="term" value="P:chloride ion homeostasis"/>
    <property type="evidence" value="ECO:0007669"/>
    <property type="project" value="TreeGrafter"/>
</dbReference>
<dbReference type="GO" id="GO:0055075">
    <property type="term" value="P:potassium ion homeostasis"/>
    <property type="evidence" value="ECO:0007669"/>
    <property type="project" value="TreeGrafter"/>
</dbReference>
<dbReference type="PANTHER" id="PTHR11827">
    <property type="entry name" value="SOLUTE CARRIER FAMILY 12, CATION COTRANSPORTERS"/>
    <property type="match status" value="1"/>
</dbReference>
<dbReference type="GO" id="GO:0006884">
    <property type="term" value="P:cell volume homeostasis"/>
    <property type="evidence" value="ECO:0007669"/>
    <property type="project" value="TreeGrafter"/>
</dbReference>
<keyword evidence="8" id="KW-1185">Reference proteome</keyword>
<dbReference type="Proteomes" id="UP000271162">
    <property type="component" value="Unassembled WGS sequence"/>
</dbReference>
<dbReference type="STRING" id="27835.A0A0N4YQH4"/>
<feature type="domain" description="SLC12A transporter C-terminal" evidence="6">
    <location>
        <begin position="73"/>
        <end position="490"/>
    </location>
</feature>
<keyword evidence="3" id="KW-1133">Transmembrane helix</keyword>
<evidence type="ECO:0000313" key="7">
    <source>
        <dbReference type="EMBL" id="VDL83231.1"/>
    </source>
</evidence>
<proteinExistence type="predicted"/>
<dbReference type="AlphaFoldDB" id="A0A0N4YQH4"/>
<evidence type="ECO:0000313" key="9">
    <source>
        <dbReference type="WBParaSite" id="NBR_0001949601-mRNA-1"/>
    </source>
</evidence>
<sequence>MLAVSWKLTNAALLTFLKFYIYVKWKQSQKKAGQNVVGSPYASTLGGLQHMERKTDLAYKPQVLLLCGNPATRPALVDFADNIIMGRSLFICGFVIPQAMSSRAYIVTEKVERQMSEWLSRRGISAFAATVPNKKLPDGAATLLQTAGVGKMRPNILMVGFKTNWEKDGAKNLDIIVEYYEIVLNAFEKNVGVVVFRNSDTGFDLRQRLNSINEGGDADENGIDTDPYPQCNENDDSRRSSQKSKGTVGGILRTVASFIRRNDAVADSEANDGMSNGANRFQLAAKHSVKDLHDAQLVMQLNRFRTPVSRGTIDVWWLRDDGGMTLLLPYLLRLPGSYLKGARLRVFVEGARDNRVANDQKNMATLMKKFHVDSSDLHVIGGFDLPPGKSTTEEFGELIRPFRDDGSGKRHFITDEDLQNLRQKTGRYLRTSELVQQYSRESDLVVVTMPIPRRSTTPPPLYVAWLEMLSRNLPPTILVRGNRQSVLSYFD</sequence>
<dbReference type="GO" id="GO:0055078">
    <property type="term" value="P:sodium ion homeostasis"/>
    <property type="evidence" value="ECO:0007669"/>
    <property type="project" value="TreeGrafter"/>
</dbReference>
<gene>
    <name evidence="7" type="ORF">NBR_LOCUS19497</name>
</gene>
<evidence type="ECO:0000313" key="8">
    <source>
        <dbReference type="Proteomes" id="UP000271162"/>
    </source>
</evidence>
<keyword evidence="2" id="KW-0812">Transmembrane</keyword>
<dbReference type="WBParaSite" id="NBR_0001949601-mRNA-1">
    <property type="protein sequence ID" value="NBR_0001949601-mRNA-1"/>
    <property type="gene ID" value="NBR_0001949601"/>
</dbReference>
<comment type="subcellular location">
    <subcellularLocation>
        <location evidence="1">Membrane</location>
        <topology evidence="1">Multi-pass membrane protein</topology>
    </subcellularLocation>
</comment>
<dbReference type="InterPro" id="IPR004842">
    <property type="entry name" value="SLC12A_fam"/>
</dbReference>
<accession>A0A0N4YQH4</accession>
<dbReference type="PANTHER" id="PTHR11827:SF7">
    <property type="entry name" value="SOLUTE CARRIER FAMILY 12 PROTEIN B0303.11"/>
    <property type="match status" value="1"/>
</dbReference>
<evidence type="ECO:0000256" key="4">
    <source>
        <dbReference type="ARBA" id="ARBA00023136"/>
    </source>
</evidence>
<evidence type="ECO:0000256" key="5">
    <source>
        <dbReference type="SAM" id="MobiDB-lite"/>
    </source>
</evidence>
<dbReference type="Pfam" id="PF03522">
    <property type="entry name" value="SLC12"/>
    <property type="match status" value="1"/>
</dbReference>
<evidence type="ECO:0000256" key="1">
    <source>
        <dbReference type="ARBA" id="ARBA00004141"/>
    </source>
</evidence>
<organism evidence="9">
    <name type="scientific">Nippostrongylus brasiliensis</name>
    <name type="common">Rat hookworm</name>
    <dbReference type="NCBI Taxonomy" id="27835"/>
    <lineage>
        <taxon>Eukaryota</taxon>
        <taxon>Metazoa</taxon>
        <taxon>Ecdysozoa</taxon>
        <taxon>Nematoda</taxon>
        <taxon>Chromadorea</taxon>
        <taxon>Rhabditida</taxon>
        <taxon>Rhabditina</taxon>
        <taxon>Rhabditomorpha</taxon>
        <taxon>Strongyloidea</taxon>
        <taxon>Heligmosomidae</taxon>
        <taxon>Nippostrongylus</taxon>
    </lineage>
</organism>
<dbReference type="InterPro" id="IPR018491">
    <property type="entry name" value="SLC12_C"/>
</dbReference>
<name>A0A0N4YQH4_NIPBR</name>
<dbReference type="GO" id="GO:1990573">
    <property type="term" value="P:potassium ion import across plasma membrane"/>
    <property type="evidence" value="ECO:0007669"/>
    <property type="project" value="TreeGrafter"/>
</dbReference>
<dbReference type="GO" id="GO:0016020">
    <property type="term" value="C:membrane"/>
    <property type="evidence" value="ECO:0007669"/>
    <property type="project" value="UniProtKB-SubCell"/>
</dbReference>
<reference evidence="7 8" key="2">
    <citation type="submission" date="2018-11" db="EMBL/GenBank/DDBJ databases">
        <authorList>
            <consortium name="Pathogen Informatics"/>
        </authorList>
    </citation>
    <scope>NUCLEOTIDE SEQUENCE [LARGE SCALE GENOMIC DNA]</scope>
</reference>
<protein>
    <submittedName>
        <fullName evidence="9">Uncharacterized amino-acid permease (inferred by orthology to a C. elegans protein)</fullName>
    </submittedName>
</protein>
<feature type="region of interest" description="Disordered" evidence="5">
    <location>
        <begin position="214"/>
        <end position="247"/>
    </location>
</feature>
<evidence type="ECO:0000256" key="2">
    <source>
        <dbReference type="ARBA" id="ARBA00022692"/>
    </source>
</evidence>
<dbReference type="GO" id="GO:0008511">
    <property type="term" value="F:sodium:potassium:chloride symporter activity"/>
    <property type="evidence" value="ECO:0007669"/>
    <property type="project" value="TreeGrafter"/>
</dbReference>
<evidence type="ECO:0000259" key="6">
    <source>
        <dbReference type="Pfam" id="PF03522"/>
    </source>
</evidence>
<keyword evidence="4" id="KW-0472">Membrane</keyword>
<evidence type="ECO:0000256" key="3">
    <source>
        <dbReference type="ARBA" id="ARBA00022989"/>
    </source>
</evidence>
<dbReference type="EMBL" id="UYSL01024231">
    <property type="protein sequence ID" value="VDL83231.1"/>
    <property type="molecule type" value="Genomic_DNA"/>
</dbReference>